<comment type="subcellular location">
    <subcellularLocation>
        <location evidence="1">Membrane</location>
        <topology evidence="1">Multi-pass membrane protein</topology>
    </subcellularLocation>
</comment>
<evidence type="ECO:0000256" key="9">
    <source>
        <dbReference type="ARBA" id="ARBA00023065"/>
    </source>
</evidence>
<keyword evidence="6" id="KW-0631">Potassium channel</keyword>
<keyword evidence="5 13" id="KW-0812">Transmembrane</keyword>
<keyword evidence="7" id="KW-0630">Potassium</keyword>
<protein>
    <submittedName>
        <fullName evidence="14">DUF1211 domain-containing protein</fullName>
    </submittedName>
</protein>
<feature type="transmembrane region" description="Helical" evidence="13">
    <location>
        <begin position="20"/>
        <end position="38"/>
    </location>
</feature>
<evidence type="ECO:0000256" key="4">
    <source>
        <dbReference type="ARBA" id="ARBA00022538"/>
    </source>
</evidence>
<evidence type="ECO:0000256" key="13">
    <source>
        <dbReference type="SAM" id="Phobius"/>
    </source>
</evidence>
<comment type="similarity">
    <text evidence="2">Belongs to the TMEM175 family.</text>
</comment>
<evidence type="ECO:0000313" key="15">
    <source>
        <dbReference type="Proteomes" id="UP000480570"/>
    </source>
</evidence>
<organism evidence="14 15">
    <name type="scientific">Furfurilactobacillus rossiae</name>
    <dbReference type="NCBI Taxonomy" id="231049"/>
    <lineage>
        <taxon>Bacteria</taxon>
        <taxon>Bacillati</taxon>
        <taxon>Bacillota</taxon>
        <taxon>Bacilli</taxon>
        <taxon>Lactobacillales</taxon>
        <taxon>Lactobacillaceae</taxon>
        <taxon>Furfurilactobacillus</taxon>
    </lineage>
</organism>
<evidence type="ECO:0000256" key="12">
    <source>
        <dbReference type="ARBA" id="ARBA00034430"/>
    </source>
</evidence>
<evidence type="ECO:0000256" key="5">
    <source>
        <dbReference type="ARBA" id="ARBA00022692"/>
    </source>
</evidence>
<evidence type="ECO:0000256" key="10">
    <source>
        <dbReference type="ARBA" id="ARBA00023136"/>
    </source>
</evidence>
<dbReference type="AlphaFoldDB" id="A0A7C9MR60"/>
<dbReference type="GO" id="GO:0016020">
    <property type="term" value="C:membrane"/>
    <property type="evidence" value="ECO:0007669"/>
    <property type="project" value="UniProtKB-SubCell"/>
</dbReference>
<evidence type="ECO:0000256" key="11">
    <source>
        <dbReference type="ARBA" id="ARBA00023303"/>
    </source>
</evidence>
<keyword evidence="9" id="KW-0406">Ion transport</keyword>
<dbReference type="InterPro" id="IPR010617">
    <property type="entry name" value="TMEM175-like"/>
</dbReference>
<proteinExistence type="inferred from homology"/>
<dbReference type="GO" id="GO:0015252">
    <property type="term" value="F:proton channel activity"/>
    <property type="evidence" value="ECO:0007669"/>
    <property type="project" value="InterPro"/>
</dbReference>
<keyword evidence="8 13" id="KW-1133">Transmembrane helix</keyword>
<dbReference type="EMBL" id="WEZT01000018">
    <property type="protein sequence ID" value="MYV05864.1"/>
    <property type="molecule type" value="Genomic_DNA"/>
</dbReference>
<dbReference type="Pfam" id="PF06736">
    <property type="entry name" value="TMEM175"/>
    <property type="match status" value="1"/>
</dbReference>
<evidence type="ECO:0000256" key="3">
    <source>
        <dbReference type="ARBA" id="ARBA00022448"/>
    </source>
</evidence>
<evidence type="ECO:0000313" key="14">
    <source>
        <dbReference type="EMBL" id="MYV05864.1"/>
    </source>
</evidence>
<accession>A0A7C9MR60</accession>
<sequence>MCPKIRIKFAIYHKSRLITFTDGIIAIIVTLLVLQLVVPTGIHVHEFIDPKC</sequence>
<comment type="caution">
    <text evidence="14">The sequence shown here is derived from an EMBL/GenBank/DDBJ whole genome shotgun (WGS) entry which is preliminary data.</text>
</comment>
<name>A0A7C9MR60_9LACO</name>
<comment type="catalytic activity">
    <reaction evidence="12">
        <text>K(+)(in) = K(+)(out)</text>
        <dbReference type="Rhea" id="RHEA:29463"/>
        <dbReference type="ChEBI" id="CHEBI:29103"/>
    </reaction>
</comment>
<keyword evidence="11" id="KW-0407">Ion channel</keyword>
<dbReference type="Proteomes" id="UP000480570">
    <property type="component" value="Unassembled WGS sequence"/>
</dbReference>
<evidence type="ECO:0000256" key="1">
    <source>
        <dbReference type="ARBA" id="ARBA00004141"/>
    </source>
</evidence>
<dbReference type="GO" id="GO:0005267">
    <property type="term" value="F:potassium channel activity"/>
    <property type="evidence" value="ECO:0007669"/>
    <property type="project" value="UniProtKB-KW"/>
</dbReference>
<keyword evidence="10 13" id="KW-0472">Membrane</keyword>
<keyword evidence="4" id="KW-0633">Potassium transport</keyword>
<evidence type="ECO:0000256" key="6">
    <source>
        <dbReference type="ARBA" id="ARBA00022826"/>
    </source>
</evidence>
<reference evidence="14 15" key="1">
    <citation type="journal article" date="2019" name="Appl. Environ. Microbiol.">
        <title>Genetic determinants of hydroxycinnamic acid metabolism in heterofermentative lactobacilli.</title>
        <authorList>
            <person name="Gaur G."/>
            <person name="Oh J.H."/>
            <person name="Filannino P."/>
            <person name="Gobbetti M."/>
            <person name="van Pijkeren J.P."/>
            <person name="Ganzle M.G."/>
        </authorList>
    </citation>
    <scope>NUCLEOTIDE SEQUENCE [LARGE SCALE GENOMIC DNA]</scope>
    <source>
        <strain evidence="14 15">FUA3583</strain>
    </source>
</reference>
<evidence type="ECO:0000256" key="8">
    <source>
        <dbReference type="ARBA" id="ARBA00022989"/>
    </source>
</evidence>
<gene>
    <name evidence="14" type="ORF">GB992_08455</name>
</gene>
<evidence type="ECO:0000256" key="2">
    <source>
        <dbReference type="ARBA" id="ARBA00006920"/>
    </source>
</evidence>
<keyword evidence="3" id="KW-0813">Transport</keyword>
<evidence type="ECO:0000256" key="7">
    <source>
        <dbReference type="ARBA" id="ARBA00022958"/>
    </source>
</evidence>